<evidence type="ECO:0000256" key="1">
    <source>
        <dbReference type="SAM" id="MobiDB-lite"/>
    </source>
</evidence>
<comment type="caution">
    <text evidence="3">The sequence shown here is derived from an EMBL/GenBank/DDBJ whole genome shotgun (WGS) entry which is preliminary data.</text>
</comment>
<accession>A0ABP9Q4U6</accession>
<feature type="compositionally biased region" description="Basic and acidic residues" evidence="1">
    <location>
        <begin position="84"/>
        <end position="93"/>
    </location>
</feature>
<feature type="region of interest" description="Disordered" evidence="1">
    <location>
        <begin position="41"/>
        <end position="123"/>
    </location>
</feature>
<evidence type="ECO:0000313" key="3">
    <source>
        <dbReference type="EMBL" id="GAA5156233.1"/>
    </source>
</evidence>
<feature type="region of interest" description="Disordered" evidence="1">
    <location>
        <begin position="141"/>
        <end position="168"/>
    </location>
</feature>
<feature type="compositionally biased region" description="Gly residues" evidence="1">
    <location>
        <begin position="62"/>
        <end position="75"/>
    </location>
</feature>
<dbReference type="RefSeq" id="WP_185064177.1">
    <property type="nucleotide sequence ID" value="NZ_BAABJP010000010.1"/>
</dbReference>
<evidence type="ECO:0000313" key="4">
    <source>
        <dbReference type="Proteomes" id="UP001428817"/>
    </source>
</evidence>
<organism evidence="3 4">
    <name type="scientific">Pseudonocardia eucalypti</name>
    <dbReference type="NCBI Taxonomy" id="648755"/>
    <lineage>
        <taxon>Bacteria</taxon>
        <taxon>Bacillati</taxon>
        <taxon>Actinomycetota</taxon>
        <taxon>Actinomycetes</taxon>
        <taxon>Pseudonocardiales</taxon>
        <taxon>Pseudonocardiaceae</taxon>
        <taxon>Pseudonocardia</taxon>
    </lineage>
</organism>
<protein>
    <submittedName>
        <fullName evidence="3">Uncharacterized protein</fullName>
    </submittedName>
</protein>
<keyword evidence="4" id="KW-1185">Reference proteome</keyword>
<proteinExistence type="predicted"/>
<feature type="compositionally biased region" description="Pro residues" evidence="1">
    <location>
        <begin position="146"/>
        <end position="168"/>
    </location>
</feature>
<reference evidence="4" key="1">
    <citation type="journal article" date="2019" name="Int. J. Syst. Evol. Microbiol.">
        <title>The Global Catalogue of Microorganisms (GCM) 10K type strain sequencing project: providing services to taxonomists for standard genome sequencing and annotation.</title>
        <authorList>
            <consortium name="The Broad Institute Genomics Platform"/>
            <consortium name="The Broad Institute Genome Sequencing Center for Infectious Disease"/>
            <person name="Wu L."/>
            <person name="Ma J."/>
        </authorList>
    </citation>
    <scope>NUCLEOTIDE SEQUENCE [LARGE SCALE GENOMIC DNA]</scope>
    <source>
        <strain evidence="4">JCM 18303</strain>
    </source>
</reference>
<keyword evidence="2" id="KW-0732">Signal</keyword>
<gene>
    <name evidence="3" type="ORF">GCM10023321_31610</name>
</gene>
<feature type="chain" id="PRO_5046336885" evidence="2">
    <location>
        <begin position="32"/>
        <end position="168"/>
    </location>
</feature>
<dbReference type="EMBL" id="BAABJP010000010">
    <property type="protein sequence ID" value="GAA5156233.1"/>
    <property type="molecule type" value="Genomic_DNA"/>
</dbReference>
<dbReference type="Proteomes" id="UP001428817">
    <property type="component" value="Unassembled WGS sequence"/>
</dbReference>
<feature type="signal peptide" evidence="2">
    <location>
        <begin position="1"/>
        <end position="31"/>
    </location>
</feature>
<name>A0ABP9Q4U6_9PSEU</name>
<evidence type="ECO:0000256" key="2">
    <source>
        <dbReference type="SAM" id="SignalP"/>
    </source>
</evidence>
<sequence length="168" mass="16896">MTSAGSLGKITVAGGVLCAVFAGVAPGVAMAQPAVAPAAYQATQQGDGSDDGPDNDWTTNPLGGGGGGQRSGGQQGVSELSDCDTLRCLREQAGKQQQSSGSRGSQIAPGEPNPSGGGGLDKTINDFVQQIMKWVRGIVGSSVPSRIPPVQLPKPTVPPMPLPHPVDK</sequence>
<feature type="compositionally biased region" description="Low complexity" evidence="1">
    <location>
        <begin position="96"/>
        <end position="106"/>
    </location>
</feature>